<keyword evidence="3" id="KW-1185">Reference proteome</keyword>
<name>A0ABQ1YD41_9BACT</name>
<accession>A0ABQ1YD41</accession>
<protein>
    <recommendedName>
        <fullName evidence="1">Secretion system C-terminal sorting domain-containing protein</fullName>
    </recommendedName>
</protein>
<dbReference type="Proteomes" id="UP000600214">
    <property type="component" value="Unassembled WGS sequence"/>
</dbReference>
<dbReference type="RefSeq" id="WP_188927979.1">
    <property type="nucleotide sequence ID" value="NZ_BMIA01000001.1"/>
</dbReference>
<organism evidence="2 3">
    <name type="scientific">Dyadobacter endophyticus</name>
    <dbReference type="NCBI Taxonomy" id="1749036"/>
    <lineage>
        <taxon>Bacteria</taxon>
        <taxon>Pseudomonadati</taxon>
        <taxon>Bacteroidota</taxon>
        <taxon>Cytophagia</taxon>
        <taxon>Cytophagales</taxon>
        <taxon>Spirosomataceae</taxon>
        <taxon>Dyadobacter</taxon>
    </lineage>
</organism>
<dbReference type="InterPro" id="IPR026444">
    <property type="entry name" value="Secre_tail"/>
</dbReference>
<dbReference type="NCBIfam" id="TIGR04183">
    <property type="entry name" value="Por_Secre_tail"/>
    <property type="match status" value="1"/>
</dbReference>
<dbReference type="InterPro" id="IPR013783">
    <property type="entry name" value="Ig-like_fold"/>
</dbReference>
<sequence length="743" mass="82443">MVQPLITPVGYLGRISLNFKPNPVMKKYFHLLALLLIVLATPHLRAQGPQRVVWNGRELALEAMPTTDASLRTAAHDIHGSITQNSLRPESAIDIHFDFGPATPVDSIAYFVFVIKPACASPFCNEESVASSYVTAKMINKSARTLDFTMGGLIPGKNYSFVSYVFGLDGEWCNGSDAAMMSFTTAPPPASKSEKMLIIINKEYEGNARLNAALDQYEADIQSTMPLMIFERYYQQTSNIKKAQLYLDIQNRFEHDNLSTLFFLGSNASITAYTEMLDANEQAAWVYTGETFSYYAHPLYSTYQYDARTDAFKKSTYQDICMVRSADARPAVFQQNNAALSMGMVLPDVLHDTDQQIDYIVDYLEKAHAFRQKQFNFEPRMLATDGFVSEQGIIDLAIGSGNWISGEALQYGREKDPVYSGDDIVWKNDFTAKLSNNSYEIFTLTLHGAPQYHSFGIYGQDITNLPSLNTRLIDLYSCSVGGYTAPGFLGGLYLGKGNVMNVHAFSQNIGLVSETGKSGLERLYKSEGAYTFLAKDYPIGSAYRYFNGYNEAELILGDPLLTLRIAAPYPVTLATFEAHKSETRALLTWTTTEEINAERFEIEHSTNGKAWRQIGETVAQGLTGGNRYEFSHTDPHPGTNLYRLKMVDTDGTYTHSKAVCLTFEWTNQVSIFPNPTSASFSMAIPAAQKIQSVRLKNAAGKTVRSYEKPSSHQIGLRGVPAGVYVVEIDTDTGGYTGKIVVAE</sequence>
<dbReference type="EMBL" id="BMIA01000001">
    <property type="protein sequence ID" value="GGH21697.1"/>
    <property type="molecule type" value="Genomic_DNA"/>
</dbReference>
<dbReference type="Gene3D" id="2.60.40.10">
    <property type="entry name" value="Immunoglobulins"/>
    <property type="match status" value="1"/>
</dbReference>
<dbReference type="Pfam" id="PF18962">
    <property type="entry name" value="Por_Secre_tail"/>
    <property type="match status" value="1"/>
</dbReference>
<evidence type="ECO:0000313" key="3">
    <source>
        <dbReference type="Proteomes" id="UP000600214"/>
    </source>
</evidence>
<comment type="caution">
    <text evidence="2">The sequence shown here is derived from an EMBL/GenBank/DDBJ whole genome shotgun (WGS) entry which is preliminary data.</text>
</comment>
<proteinExistence type="predicted"/>
<reference evidence="3" key="1">
    <citation type="journal article" date="2019" name="Int. J. Syst. Evol. Microbiol.">
        <title>The Global Catalogue of Microorganisms (GCM) 10K type strain sequencing project: providing services to taxonomists for standard genome sequencing and annotation.</title>
        <authorList>
            <consortium name="The Broad Institute Genomics Platform"/>
            <consortium name="The Broad Institute Genome Sequencing Center for Infectious Disease"/>
            <person name="Wu L."/>
            <person name="Ma J."/>
        </authorList>
    </citation>
    <scope>NUCLEOTIDE SEQUENCE [LARGE SCALE GENOMIC DNA]</scope>
    <source>
        <strain evidence="3">CGMCC 1.15288</strain>
    </source>
</reference>
<feature type="domain" description="Secretion system C-terminal sorting" evidence="1">
    <location>
        <begin position="671"/>
        <end position="741"/>
    </location>
</feature>
<evidence type="ECO:0000259" key="1">
    <source>
        <dbReference type="Pfam" id="PF18962"/>
    </source>
</evidence>
<gene>
    <name evidence="2" type="ORF">GCM10007423_03010</name>
</gene>
<evidence type="ECO:0000313" key="2">
    <source>
        <dbReference type="EMBL" id="GGH21697.1"/>
    </source>
</evidence>